<dbReference type="AlphaFoldDB" id="I0I494"/>
<dbReference type="STRING" id="926550.CLDAP_20420"/>
<organism evidence="1 2">
    <name type="scientific">Caldilinea aerophila (strain DSM 14535 / JCM 11387 / NBRC 104270 / STL-6-O1)</name>
    <dbReference type="NCBI Taxonomy" id="926550"/>
    <lineage>
        <taxon>Bacteria</taxon>
        <taxon>Bacillati</taxon>
        <taxon>Chloroflexota</taxon>
        <taxon>Caldilineae</taxon>
        <taxon>Caldilineales</taxon>
        <taxon>Caldilineaceae</taxon>
        <taxon>Caldilinea</taxon>
    </lineage>
</organism>
<dbReference type="RefSeq" id="WP_014433317.1">
    <property type="nucleotide sequence ID" value="NC_017079.1"/>
</dbReference>
<protein>
    <submittedName>
        <fullName evidence="1">Uncharacterized protein</fullName>
    </submittedName>
</protein>
<evidence type="ECO:0000313" key="1">
    <source>
        <dbReference type="EMBL" id="BAM00082.1"/>
    </source>
</evidence>
<evidence type="ECO:0000313" key="2">
    <source>
        <dbReference type="Proteomes" id="UP000007880"/>
    </source>
</evidence>
<dbReference type="EMBL" id="AP012337">
    <property type="protein sequence ID" value="BAM00082.1"/>
    <property type="molecule type" value="Genomic_DNA"/>
</dbReference>
<dbReference type="Proteomes" id="UP000007880">
    <property type="component" value="Chromosome"/>
</dbReference>
<reference evidence="1 2" key="1">
    <citation type="submission" date="2012-02" db="EMBL/GenBank/DDBJ databases">
        <title>Complete genome sequence of Caldilinea aerophila DSM 14535 (= NBRC 102666).</title>
        <authorList>
            <person name="Oguchi A."/>
            <person name="Hosoyama A."/>
            <person name="Sekine M."/>
            <person name="Fukai R."/>
            <person name="Kato Y."/>
            <person name="Nakamura S."/>
            <person name="Hanada S."/>
            <person name="Yamazaki S."/>
            <person name="Fujita N."/>
        </authorList>
    </citation>
    <scope>NUCLEOTIDE SEQUENCE [LARGE SCALE GENOMIC DNA]</scope>
    <source>
        <strain evidence="2">DSM 14535 / JCM 11387 / NBRC 104270 / STL-6-O1</strain>
    </source>
</reference>
<keyword evidence="2" id="KW-1185">Reference proteome</keyword>
<gene>
    <name evidence="1" type="ordered locus">CLDAP_20420</name>
</gene>
<accession>I0I494</accession>
<dbReference type="HOGENOM" id="CLU_2057027_0_0_0"/>
<dbReference type="KEGG" id="cap:CLDAP_20420"/>
<proteinExistence type="predicted"/>
<name>I0I494_CALAS</name>
<sequence>MLRHSLSPITSLPFLFEGVADAQGVVQITRRVPVGPLRIQLTHFSLRTHNGCNNRTHTLHVQVNGVSVYQGVMRDCVDLTIHSDRSWRGVLSLHFTADGFEPGERIVGDGAVEFRTGIL</sequence>